<dbReference type="Proteomes" id="UP000251995">
    <property type="component" value="Chromosome"/>
</dbReference>
<dbReference type="RefSeq" id="WP_245935239.1">
    <property type="nucleotide sequence ID" value="NZ_CP025198.1"/>
</dbReference>
<sequence>MLNASQWPDGPRATDALTAALTEIDRFLGRAGWGMPARLFALVPTVELMAAEPSLAGQLSAGSPDSLSSIEQEDFHAGDHIEHALARIVWPEAVTGAAASIERVFLPADEEAGVPDDPRAAAEYVASHPRRQDLRVIAGATRQGAHFAVARVLDHPEDLLGAENLVPSLEAALLDTFNDQMERA</sequence>
<dbReference type="EMBL" id="CP025198">
    <property type="protein sequence ID" value="AXE38648.1"/>
    <property type="molecule type" value="Genomic_DNA"/>
</dbReference>
<dbReference type="AlphaFoldDB" id="A0A344UTQ0"/>
<protein>
    <submittedName>
        <fullName evidence="1">Uncharacterized protein</fullName>
    </submittedName>
</protein>
<dbReference type="KEGG" id="acij:JS278_01481"/>
<evidence type="ECO:0000313" key="1">
    <source>
        <dbReference type="EMBL" id="AXE38648.1"/>
    </source>
</evidence>
<gene>
    <name evidence="1" type="ORF">JS278_01481</name>
</gene>
<accession>A0A344UTQ0</accession>
<dbReference type="NCBIfam" id="NF040618">
    <property type="entry name" value="PPA1309_fam"/>
    <property type="match status" value="1"/>
</dbReference>
<evidence type="ECO:0000313" key="2">
    <source>
        <dbReference type="Proteomes" id="UP000251995"/>
    </source>
</evidence>
<keyword evidence="2" id="KW-1185">Reference proteome</keyword>
<name>A0A344UTQ0_9ACTN</name>
<proteinExistence type="predicted"/>
<reference evidence="1 2" key="1">
    <citation type="submission" date="2017-12" db="EMBL/GenBank/DDBJ databases">
        <title>The whole genome sequence of the Acidipropionibacterium virtanenii sp. nov. type strain JS278.</title>
        <authorList>
            <person name="Laine P."/>
            <person name="Deptula P."/>
            <person name="Varmanen P."/>
            <person name="Auvinen P."/>
        </authorList>
    </citation>
    <scope>NUCLEOTIDE SEQUENCE [LARGE SCALE GENOMIC DNA]</scope>
    <source>
        <strain evidence="1 2">JS278</strain>
    </source>
</reference>
<organism evidence="1 2">
    <name type="scientific">Acidipropionibacterium virtanenii</name>
    <dbReference type="NCBI Taxonomy" id="2057246"/>
    <lineage>
        <taxon>Bacteria</taxon>
        <taxon>Bacillati</taxon>
        <taxon>Actinomycetota</taxon>
        <taxon>Actinomycetes</taxon>
        <taxon>Propionibacteriales</taxon>
        <taxon>Propionibacteriaceae</taxon>
        <taxon>Acidipropionibacterium</taxon>
    </lineage>
</organism>
<dbReference type="InterPro" id="IPR047681">
    <property type="entry name" value="PPA1309-like"/>
</dbReference>